<accession>A0A5B7J0Y7</accession>
<dbReference type="Proteomes" id="UP000324222">
    <property type="component" value="Unassembled WGS sequence"/>
</dbReference>
<evidence type="ECO:0000256" key="1">
    <source>
        <dbReference type="SAM" id="MobiDB-lite"/>
    </source>
</evidence>
<reference evidence="2 3" key="1">
    <citation type="submission" date="2019-05" db="EMBL/GenBank/DDBJ databases">
        <title>Another draft genome of Portunus trituberculatus and its Hox gene families provides insights of decapod evolution.</title>
        <authorList>
            <person name="Jeong J.-H."/>
            <person name="Song I."/>
            <person name="Kim S."/>
            <person name="Choi T."/>
            <person name="Kim D."/>
            <person name="Ryu S."/>
            <person name="Kim W."/>
        </authorList>
    </citation>
    <scope>NUCLEOTIDE SEQUENCE [LARGE SCALE GENOMIC DNA]</scope>
    <source>
        <tissue evidence="2">Muscle</tissue>
    </source>
</reference>
<name>A0A5B7J0Y7_PORTR</name>
<feature type="compositionally biased region" description="Basic residues" evidence="1">
    <location>
        <begin position="1"/>
        <end position="15"/>
    </location>
</feature>
<organism evidence="2 3">
    <name type="scientific">Portunus trituberculatus</name>
    <name type="common">Swimming crab</name>
    <name type="synonym">Neptunus trituberculatus</name>
    <dbReference type="NCBI Taxonomy" id="210409"/>
    <lineage>
        <taxon>Eukaryota</taxon>
        <taxon>Metazoa</taxon>
        <taxon>Ecdysozoa</taxon>
        <taxon>Arthropoda</taxon>
        <taxon>Crustacea</taxon>
        <taxon>Multicrustacea</taxon>
        <taxon>Malacostraca</taxon>
        <taxon>Eumalacostraca</taxon>
        <taxon>Eucarida</taxon>
        <taxon>Decapoda</taxon>
        <taxon>Pleocyemata</taxon>
        <taxon>Brachyura</taxon>
        <taxon>Eubrachyura</taxon>
        <taxon>Portunoidea</taxon>
        <taxon>Portunidae</taxon>
        <taxon>Portuninae</taxon>
        <taxon>Portunus</taxon>
    </lineage>
</organism>
<sequence length="138" mass="15428">MKCEKGRRKRRRRRKMGDEEKEEVKEEVEEEVVVMVKVQELWRMFVSTPPSYTLIPFPYLTSHLHPPPPFPIYTSPLLYSCHAPSPPSGLALSRSGSQQGGKGQGTAGDSRGRQGTAGAAVPPKEAITQRRYTLPLPK</sequence>
<dbReference type="EMBL" id="VSRR010084419">
    <property type="protein sequence ID" value="MPC90440.1"/>
    <property type="molecule type" value="Genomic_DNA"/>
</dbReference>
<keyword evidence="3" id="KW-1185">Reference proteome</keyword>
<feature type="region of interest" description="Disordered" evidence="1">
    <location>
        <begin position="1"/>
        <end position="27"/>
    </location>
</feature>
<evidence type="ECO:0000313" key="2">
    <source>
        <dbReference type="EMBL" id="MPC90440.1"/>
    </source>
</evidence>
<feature type="region of interest" description="Disordered" evidence="1">
    <location>
        <begin position="84"/>
        <end position="138"/>
    </location>
</feature>
<comment type="caution">
    <text evidence="2">The sequence shown here is derived from an EMBL/GenBank/DDBJ whole genome shotgun (WGS) entry which is preliminary data.</text>
</comment>
<gene>
    <name evidence="2" type="ORF">E2C01_085428</name>
</gene>
<evidence type="ECO:0000313" key="3">
    <source>
        <dbReference type="Proteomes" id="UP000324222"/>
    </source>
</evidence>
<protein>
    <submittedName>
        <fullName evidence="2">Uncharacterized protein</fullName>
    </submittedName>
</protein>
<proteinExistence type="predicted"/>
<dbReference type="AlphaFoldDB" id="A0A5B7J0Y7"/>